<dbReference type="GO" id="GO:0010181">
    <property type="term" value="F:FMN binding"/>
    <property type="evidence" value="ECO:0007669"/>
    <property type="project" value="InterPro"/>
</dbReference>
<dbReference type="PANTHER" id="PTHR22893">
    <property type="entry name" value="NADH OXIDOREDUCTASE-RELATED"/>
    <property type="match status" value="1"/>
</dbReference>
<proteinExistence type="predicted"/>
<protein>
    <recommendedName>
        <fullName evidence="1">NADH:flavin oxidoreductase/NADH oxidase N-terminal domain-containing protein</fullName>
    </recommendedName>
</protein>
<dbReference type="SUPFAM" id="SSF51395">
    <property type="entry name" value="FMN-linked oxidoreductases"/>
    <property type="match status" value="1"/>
</dbReference>
<keyword evidence="3" id="KW-1185">Reference proteome</keyword>
<dbReference type="HOGENOM" id="CLU_012153_7_4_1"/>
<dbReference type="EMBL" id="JH930474">
    <property type="protein sequence ID" value="EKM53313.1"/>
    <property type="molecule type" value="Genomic_DNA"/>
</dbReference>
<evidence type="ECO:0000259" key="1">
    <source>
        <dbReference type="Pfam" id="PF00724"/>
    </source>
</evidence>
<dbReference type="InterPro" id="IPR045247">
    <property type="entry name" value="Oye-like"/>
</dbReference>
<dbReference type="AlphaFoldDB" id="K5VPF6"/>
<dbReference type="PANTHER" id="PTHR22893:SF91">
    <property type="entry name" value="NADPH DEHYDROGENASE 2-RELATED"/>
    <property type="match status" value="1"/>
</dbReference>
<organism evidence="2 3">
    <name type="scientific">Phanerochaete carnosa (strain HHB-10118-sp)</name>
    <name type="common">White-rot fungus</name>
    <name type="synonym">Peniophora carnosa</name>
    <dbReference type="NCBI Taxonomy" id="650164"/>
    <lineage>
        <taxon>Eukaryota</taxon>
        <taxon>Fungi</taxon>
        <taxon>Dikarya</taxon>
        <taxon>Basidiomycota</taxon>
        <taxon>Agaricomycotina</taxon>
        <taxon>Agaricomycetes</taxon>
        <taxon>Polyporales</taxon>
        <taxon>Phanerochaetaceae</taxon>
        <taxon>Phanerochaete</taxon>
    </lineage>
</organism>
<evidence type="ECO:0000313" key="3">
    <source>
        <dbReference type="Proteomes" id="UP000008370"/>
    </source>
</evidence>
<dbReference type="KEGG" id="pco:PHACADRAFT_197745"/>
<name>K5VPF6_PHACS</name>
<accession>K5VPF6</accession>
<dbReference type="GO" id="GO:0003959">
    <property type="term" value="F:NADPH dehydrogenase activity"/>
    <property type="evidence" value="ECO:0007669"/>
    <property type="project" value="TreeGrafter"/>
</dbReference>
<dbReference type="InterPro" id="IPR001155">
    <property type="entry name" value="OxRdtase_FMN_N"/>
</dbReference>
<feature type="non-terminal residue" evidence="2">
    <location>
        <position position="1"/>
    </location>
</feature>
<dbReference type="RefSeq" id="XP_007398005.1">
    <property type="nucleotide sequence ID" value="XM_007397943.1"/>
</dbReference>
<feature type="domain" description="NADH:flavin oxidoreductase/NADH oxidase N-terminal" evidence="1">
    <location>
        <begin position="8"/>
        <end position="82"/>
    </location>
</feature>
<dbReference type="InterPro" id="IPR013785">
    <property type="entry name" value="Aldolase_TIM"/>
</dbReference>
<gene>
    <name evidence="2" type="ORF">PHACADRAFT_197745</name>
</gene>
<dbReference type="GeneID" id="18911271"/>
<dbReference type="OrthoDB" id="276546at2759"/>
<dbReference type="Proteomes" id="UP000008370">
    <property type="component" value="Unassembled WGS sequence"/>
</dbReference>
<reference evidence="2 3" key="1">
    <citation type="journal article" date="2012" name="BMC Genomics">
        <title>Comparative genomics of the white-rot fungi, Phanerochaete carnosa and P. chrysosporium, to elucidate the genetic basis of the distinct wood types they colonize.</title>
        <authorList>
            <person name="Suzuki H."/>
            <person name="MacDonald J."/>
            <person name="Syed K."/>
            <person name="Salamov A."/>
            <person name="Hori C."/>
            <person name="Aerts A."/>
            <person name="Henrissat B."/>
            <person name="Wiebenga A."/>
            <person name="vanKuyk P.A."/>
            <person name="Barry K."/>
            <person name="Lindquist E."/>
            <person name="LaButti K."/>
            <person name="Lapidus A."/>
            <person name="Lucas S."/>
            <person name="Coutinho P."/>
            <person name="Gong Y."/>
            <person name="Samejima M."/>
            <person name="Mahadevan R."/>
            <person name="Abou-Zaid M."/>
            <person name="de Vries R.P."/>
            <person name="Igarashi K."/>
            <person name="Yadav J.S."/>
            <person name="Grigoriev I.V."/>
            <person name="Master E.R."/>
        </authorList>
    </citation>
    <scope>NUCLEOTIDE SEQUENCE [LARGE SCALE GENOMIC DNA]</scope>
    <source>
        <strain evidence="2 3">HHB-10118-sp</strain>
    </source>
</reference>
<dbReference type="Pfam" id="PF00724">
    <property type="entry name" value="Oxidored_FMN"/>
    <property type="match status" value="1"/>
</dbReference>
<dbReference type="InParanoid" id="K5VPF6"/>
<dbReference type="Gene3D" id="3.20.20.70">
    <property type="entry name" value="Aldolase class I"/>
    <property type="match status" value="1"/>
</dbReference>
<sequence length="120" mass="13430">VIVGIYSCVEPRVEGSSDREVQEGESNDSLREIWGERPFISAGGYNRELAFKVAETKGDLIAAGRLFISNPDLPVRWQKDIPVDKGDRSTYYNVESPQGYTDYPFADGSVAPERFQKLPN</sequence>
<evidence type="ECO:0000313" key="2">
    <source>
        <dbReference type="EMBL" id="EKM53313.1"/>
    </source>
</evidence>